<gene>
    <name evidence="3" type="ORF">F7725_023689</name>
</gene>
<feature type="region of interest" description="Disordered" evidence="2">
    <location>
        <begin position="546"/>
        <end position="588"/>
    </location>
</feature>
<evidence type="ECO:0000313" key="3">
    <source>
        <dbReference type="EMBL" id="KAF3841738.1"/>
    </source>
</evidence>
<feature type="compositionally biased region" description="Acidic residues" evidence="2">
    <location>
        <begin position="318"/>
        <end position="327"/>
    </location>
</feature>
<feature type="compositionally biased region" description="Basic and acidic residues" evidence="2">
    <location>
        <begin position="563"/>
        <end position="585"/>
    </location>
</feature>
<reference evidence="3 4" key="1">
    <citation type="submission" date="2020-03" db="EMBL/GenBank/DDBJ databases">
        <title>Dissostichus mawsoni Genome sequencing and assembly.</title>
        <authorList>
            <person name="Park H."/>
        </authorList>
    </citation>
    <scope>NUCLEOTIDE SEQUENCE [LARGE SCALE GENOMIC DNA]</scope>
    <source>
        <strain evidence="3">DM0001</strain>
        <tissue evidence="3">Muscle</tissue>
    </source>
</reference>
<evidence type="ECO:0000256" key="1">
    <source>
        <dbReference type="SAM" id="Coils"/>
    </source>
</evidence>
<name>A0A7J5Y043_DISMA</name>
<comment type="caution">
    <text evidence="3">The sequence shown here is derived from an EMBL/GenBank/DDBJ whole genome shotgun (WGS) entry which is preliminary data.</text>
</comment>
<protein>
    <submittedName>
        <fullName evidence="3">Uncharacterized protein</fullName>
    </submittedName>
</protein>
<organism evidence="3 4">
    <name type="scientific">Dissostichus mawsoni</name>
    <name type="common">Antarctic cod</name>
    <dbReference type="NCBI Taxonomy" id="36200"/>
    <lineage>
        <taxon>Eukaryota</taxon>
        <taxon>Metazoa</taxon>
        <taxon>Chordata</taxon>
        <taxon>Craniata</taxon>
        <taxon>Vertebrata</taxon>
        <taxon>Euteleostomi</taxon>
        <taxon>Actinopterygii</taxon>
        <taxon>Neopterygii</taxon>
        <taxon>Teleostei</taxon>
        <taxon>Neoteleostei</taxon>
        <taxon>Acanthomorphata</taxon>
        <taxon>Eupercaria</taxon>
        <taxon>Perciformes</taxon>
        <taxon>Notothenioidei</taxon>
        <taxon>Nototheniidae</taxon>
        <taxon>Dissostichus</taxon>
    </lineage>
</organism>
<dbReference type="EMBL" id="JAAKFY010000019">
    <property type="protein sequence ID" value="KAF3841738.1"/>
    <property type="molecule type" value="Genomic_DNA"/>
</dbReference>
<feature type="region of interest" description="Disordered" evidence="2">
    <location>
        <begin position="605"/>
        <end position="638"/>
    </location>
</feature>
<feature type="region of interest" description="Disordered" evidence="2">
    <location>
        <begin position="146"/>
        <end position="173"/>
    </location>
</feature>
<feature type="coiled-coil region" evidence="1">
    <location>
        <begin position="398"/>
        <end position="428"/>
    </location>
</feature>
<feature type="region of interest" description="Disordered" evidence="2">
    <location>
        <begin position="284"/>
        <end position="358"/>
    </location>
</feature>
<feature type="region of interest" description="Disordered" evidence="2">
    <location>
        <begin position="667"/>
        <end position="745"/>
    </location>
</feature>
<dbReference type="Proteomes" id="UP000518266">
    <property type="component" value="Unassembled WGS sequence"/>
</dbReference>
<evidence type="ECO:0000313" key="4">
    <source>
        <dbReference type="Proteomes" id="UP000518266"/>
    </source>
</evidence>
<feature type="compositionally biased region" description="Acidic residues" evidence="2">
    <location>
        <begin position="335"/>
        <end position="350"/>
    </location>
</feature>
<keyword evidence="4" id="KW-1185">Reference proteome</keyword>
<feature type="compositionally biased region" description="Acidic residues" evidence="2">
    <location>
        <begin position="290"/>
        <end position="310"/>
    </location>
</feature>
<evidence type="ECO:0000256" key="2">
    <source>
        <dbReference type="SAM" id="MobiDB-lite"/>
    </source>
</evidence>
<dbReference type="AlphaFoldDB" id="A0A7J5Y043"/>
<proteinExistence type="predicted"/>
<dbReference type="OrthoDB" id="8977373at2759"/>
<sequence length="807" mass="92968">MAGIISPVVCEQEAAQRLTEATNSFSKAQLVDVIKHWEFKYELLDKYAKDLAVKNKHWEVSWPYHQKMVITRIEQREAVIKGMTQANQSLVQENAGFVKVVNVWQELIHQRDTEIMGLKQEKVSLSHSLSVSTNWQEKYNALKEESSKSLEESKLCPESKMATHVEKDHNSLTAEKRQSWASLRKLIKEKFQKIEDKKSHLEEMSTKDLAEKQEILEEEVKVENILEEKLPQDPAEEQQNLETVMVTEVQKMEDEIKNPEKSIEDLAETHHSQAEEVILMEMKEDQEEKLTEEESTQDLVETPEVEDEEKESTQDLVETPEVEDEEKESTQELIETPEVEDEEKEPEEFTDFPKTEAAEVELQKEELSLVAAVAIKDQSCETTEVEVEKTEPEEFSLLKKTEEVVLQKEKSRKKKKQQKKRVKDIKLEEKFPEAQAEKQLTLDEELIKPEESINELVVVVETPNCWEINFRPMWMKVKPTEDNLANKDQLCDTTEVKDEEKEPEKFPEISIWELPAGEADLQEMESGEEIKLSWAAVVANKDQRCKTKEKKVEEEVEDPEEVPDSKTEAGEEVLLKEKSRKEKKQERKRVKALKVTQMGIIVKEMDNLDNKGQSCETSEVMEERKEVEQFPDLPNTEAGEVALQKMEIGEETKRSWAAVLKDQSCRIREKKVEEEVKDPEEGSDLKQTEAAEGEVKDPEEGSDLKQTEAAEGEVKDPEEGSDLKQTEAAGEEVKDPEEGSDLKQTPVEGRTTDRLHFDREFSSITHLSDHSLEYRLQLGVITDVQKERFNAFLFKGITLLSLSSVIL</sequence>
<accession>A0A7J5Y043</accession>
<feature type="compositionally biased region" description="Basic and acidic residues" evidence="2">
    <location>
        <begin position="667"/>
        <end position="741"/>
    </location>
</feature>
<keyword evidence="1" id="KW-0175">Coiled coil</keyword>